<feature type="domain" description="4Fe-4S Mo/W bis-MGD-type" evidence="10">
    <location>
        <begin position="12"/>
        <end position="68"/>
    </location>
</feature>
<evidence type="ECO:0000256" key="7">
    <source>
        <dbReference type="ARBA" id="ARBA00023004"/>
    </source>
</evidence>
<dbReference type="GO" id="GO:0016491">
    <property type="term" value="F:oxidoreductase activity"/>
    <property type="evidence" value="ECO:0007669"/>
    <property type="project" value="UniProtKB-KW"/>
</dbReference>
<dbReference type="EMBL" id="CP040077">
    <property type="protein sequence ID" value="QCP48649.1"/>
    <property type="molecule type" value="Genomic_DNA"/>
</dbReference>
<evidence type="ECO:0000313" key="11">
    <source>
        <dbReference type="EMBL" id="QCP48649.1"/>
    </source>
</evidence>
<accession>A0A4P8IRW3</accession>
<evidence type="ECO:0000256" key="2">
    <source>
        <dbReference type="ARBA" id="ARBA00004196"/>
    </source>
</evidence>
<evidence type="ECO:0000313" key="12">
    <source>
        <dbReference type="Proteomes" id="UP000298656"/>
    </source>
</evidence>
<dbReference type="Pfam" id="PF00384">
    <property type="entry name" value="Molybdopterin"/>
    <property type="match status" value="1"/>
</dbReference>
<dbReference type="GO" id="GO:0030313">
    <property type="term" value="C:cell envelope"/>
    <property type="evidence" value="ECO:0007669"/>
    <property type="project" value="UniProtKB-SubCell"/>
</dbReference>
<reference evidence="11 12" key="1">
    <citation type="submission" date="2019-05" db="EMBL/GenBank/DDBJ databases">
        <title>Burkholderia sp. DHOD12, isolated from subtropical forest soil.</title>
        <authorList>
            <person name="Gao Z.-H."/>
            <person name="Qiu L.-H."/>
        </authorList>
    </citation>
    <scope>NUCLEOTIDE SEQUENCE [LARGE SCALE GENOMIC DNA]</scope>
    <source>
        <strain evidence="11 12">DHOD12</strain>
    </source>
</reference>
<dbReference type="SMART" id="SM00926">
    <property type="entry name" value="Molybdop_Fe4S4"/>
    <property type="match status" value="1"/>
</dbReference>
<protein>
    <submittedName>
        <fullName evidence="11">Formate dehydrogenase</fullName>
    </submittedName>
</protein>
<dbReference type="Pfam" id="PF04879">
    <property type="entry name" value="Molybdop_Fe4S4"/>
    <property type="match status" value="1"/>
</dbReference>
<dbReference type="InterPro" id="IPR006656">
    <property type="entry name" value="Mopterin_OxRdtase"/>
</dbReference>
<dbReference type="SUPFAM" id="SSF50692">
    <property type="entry name" value="ADC-like"/>
    <property type="match status" value="1"/>
</dbReference>
<dbReference type="AlphaFoldDB" id="A0A4P8IRW3"/>
<dbReference type="InterPro" id="IPR009010">
    <property type="entry name" value="Asp_de-COase-like_dom_sf"/>
</dbReference>
<evidence type="ECO:0000259" key="10">
    <source>
        <dbReference type="PROSITE" id="PS51669"/>
    </source>
</evidence>
<evidence type="ECO:0000256" key="9">
    <source>
        <dbReference type="SAM" id="MobiDB-lite"/>
    </source>
</evidence>
<dbReference type="GO" id="GO:0043546">
    <property type="term" value="F:molybdopterin cofactor binding"/>
    <property type="evidence" value="ECO:0007669"/>
    <property type="project" value="InterPro"/>
</dbReference>
<proteinExistence type="inferred from homology"/>
<dbReference type="Gene3D" id="2.40.40.20">
    <property type="match status" value="1"/>
</dbReference>
<dbReference type="GO" id="GO:0046872">
    <property type="term" value="F:metal ion binding"/>
    <property type="evidence" value="ECO:0007669"/>
    <property type="project" value="UniProtKB-KW"/>
</dbReference>
<dbReference type="InterPro" id="IPR006963">
    <property type="entry name" value="Mopterin_OxRdtase_4Fe-4S_dom"/>
</dbReference>
<comment type="cofactor">
    <cofactor evidence="1">
        <name>[4Fe-4S] cluster</name>
        <dbReference type="ChEBI" id="CHEBI:49883"/>
    </cofactor>
</comment>
<gene>
    <name evidence="11" type="ORF">FAZ95_05255</name>
</gene>
<keyword evidence="12" id="KW-1185">Reference proteome</keyword>
<dbReference type="GO" id="GO:0051539">
    <property type="term" value="F:4 iron, 4 sulfur cluster binding"/>
    <property type="evidence" value="ECO:0007669"/>
    <property type="project" value="UniProtKB-KW"/>
</dbReference>
<dbReference type="InterPro" id="IPR006657">
    <property type="entry name" value="MoPterin_dinucl-bd_dom"/>
</dbReference>
<evidence type="ECO:0000256" key="3">
    <source>
        <dbReference type="ARBA" id="ARBA00010312"/>
    </source>
</evidence>
<dbReference type="Proteomes" id="UP000298656">
    <property type="component" value="Chromosome 1"/>
</dbReference>
<keyword evidence="7" id="KW-0408">Iron</keyword>
<dbReference type="RefSeq" id="WP_137331486.1">
    <property type="nucleotide sequence ID" value="NZ_CP040077.1"/>
</dbReference>
<dbReference type="Gene3D" id="3.40.228.10">
    <property type="entry name" value="Dimethylsulfoxide Reductase, domain 2"/>
    <property type="match status" value="1"/>
</dbReference>
<feature type="compositionally biased region" description="Pro residues" evidence="9">
    <location>
        <begin position="437"/>
        <end position="448"/>
    </location>
</feature>
<evidence type="ECO:0000256" key="1">
    <source>
        <dbReference type="ARBA" id="ARBA00001966"/>
    </source>
</evidence>
<comment type="similarity">
    <text evidence="3">Belongs to the prokaryotic molybdopterin-containing oxidoreductase family.</text>
</comment>
<evidence type="ECO:0000256" key="6">
    <source>
        <dbReference type="ARBA" id="ARBA00023002"/>
    </source>
</evidence>
<comment type="subcellular location">
    <subcellularLocation>
        <location evidence="2">Cell envelope</location>
    </subcellularLocation>
</comment>
<feature type="region of interest" description="Disordered" evidence="9">
    <location>
        <begin position="430"/>
        <end position="460"/>
    </location>
</feature>
<dbReference type="OrthoDB" id="9815647at2"/>
<keyword evidence="6" id="KW-0560">Oxidoreductase</keyword>
<organism evidence="11 12">
    <name type="scientific">Trinickia violacea</name>
    <dbReference type="NCBI Taxonomy" id="2571746"/>
    <lineage>
        <taxon>Bacteria</taxon>
        <taxon>Pseudomonadati</taxon>
        <taxon>Pseudomonadota</taxon>
        <taxon>Betaproteobacteria</taxon>
        <taxon>Burkholderiales</taxon>
        <taxon>Burkholderiaceae</taxon>
        <taxon>Trinickia</taxon>
    </lineage>
</organism>
<dbReference type="SUPFAM" id="SSF53706">
    <property type="entry name" value="Formate dehydrogenase/DMSO reductase, domains 1-3"/>
    <property type="match status" value="1"/>
</dbReference>
<dbReference type="Gene3D" id="3.30.200.210">
    <property type="match status" value="1"/>
</dbReference>
<keyword evidence="5" id="KW-0479">Metal-binding</keyword>
<keyword evidence="4" id="KW-0004">4Fe-4S</keyword>
<evidence type="ECO:0000256" key="5">
    <source>
        <dbReference type="ARBA" id="ARBA00022723"/>
    </source>
</evidence>
<dbReference type="KEGG" id="tvl:FAZ95_05255"/>
<dbReference type="PANTHER" id="PTHR43598:SF5">
    <property type="entry name" value="DMSO REDUCTASE CHAIN A"/>
    <property type="match status" value="1"/>
</dbReference>
<dbReference type="Gene3D" id="3.40.50.740">
    <property type="match status" value="1"/>
</dbReference>
<dbReference type="PROSITE" id="PS51669">
    <property type="entry name" value="4FE4S_MOW_BIS_MGD"/>
    <property type="match status" value="1"/>
</dbReference>
<dbReference type="CDD" id="cd02783">
    <property type="entry name" value="MopB_CT_2"/>
    <property type="match status" value="1"/>
</dbReference>
<dbReference type="Pfam" id="PF01568">
    <property type="entry name" value="Molydop_binding"/>
    <property type="match status" value="1"/>
</dbReference>
<dbReference type="PANTHER" id="PTHR43598">
    <property type="entry name" value="TUNGSTEN-CONTAINING FORMYLMETHANOFURAN DEHYDROGENASE 2 SUBUNIT B"/>
    <property type="match status" value="1"/>
</dbReference>
<evidence type="ECO:0000256" key="8">
    <source>
        <dbReference type="ARBA" id="ARBA00023014"/>
    </source>
</evidence>
<keyword evidence="8" id="KW-0411">Iron-sulfur</keyword>
<sequence>MEHRARTQNEKLEVKTTTCYMCACRCGIRVHLRDGEVRYIDGNPNHPLNQGVICAKGSSGIMKQYSPARLTQPLMRKPGAERGTAQFEPVSWDVAFATLEKRLGHLRATDPKKFALFTGRDQMQALTGLFAKQFGTPNYAAHGGFCSVNMAAGMIYTMGGSFWEFGGPDLDSAKLFFMIGTAEDHHSNPLKIALSKFKRAGGRFIAINPVRTGYAAIADEWVPIRPGTDGALFMALIRELIETESYDREFVTRYTNAAELLDMNAERNTFGLFVQDPESPVGNPLFPQNRMWWDPAAQRAVVHHAPGVTPALEGRYALADGTPVVPSFALLREQVAECTPEWASEITGIPADTIRRLAQEMADTARDHKITLPIPWTDAWGQTHDTVTGNPIAFHAMRGLAAHSNGFQSIRALSILMSIMGTIDRPGGFRHKSPYPRAVPPSAKPPNDPDVIQPNTPLANGPLGWPAAPEDLFVDKDGQPGRIDKAFSWEYPLAVHGLMHSVITNAWRGDPYPIDTLFIFMANLAWNSSMNTVEVRKMLADKHENGEHKIPFIVVCDAFQSEMTAFADLILPDTTYLERHDAMSVLDRPISEYDGPVDSVRVPVVPPTGECKPFQEVLIELGSRLKLPAFTKEDGTRKYRDYPDFVVNFQTSPNSGVGFLAGWRGKDGDKALVGEPNPNQWEQYAKNNCVFHFTLPESIQYMRNCNGPYLKWAVENGFRKFDTPIVIQLYSDVLQKFRLAARGKTTGRQPPDHLRARIERYFDPLPFYYPPLENAATDTARYPLAAITQRPMAMYHSWDSQNAWLRQIHGENYLFMNPRMAQENGIEDGGWIYVESQWGKVRCMARYSEAVEPGTVWTWNAIGKAAGAWNLGPDANESKHGFLLNHLITDELPAQEKNAAAGARMSNSDPVTGQAAWYDVRVRVYPAEADADHTLPQFAPMTALPGSTGANAVQRVVQAYFAGRGEFAKRLMQAVKPAAKHHDGEQ</sequence>
<evidence type="ECO:0000256" key="4">
    <source>
        <dbReference type="ARBA" id="ARBA00022485"/>
    </source>
</evidence>
<name>A0A4P8IRW3_9BURK</name>